<evidence type="ECO:0000313" key="2">
    <source>
        <dbReference type="EMBL" id="RGS40352.1"/>
    </source>
</evidence>
<reference evidence="2 3" key="1">
    <citation type="submission" date="2018-08" db="EMBL/GenBank/DDBJ databases">
        <title>A genome reference for cultivated species of the human gut microbiota.</title>
        <authorList>
            <person name="Zou Y."/>
            <person name="Xue W."/>
            <person name="Luo G."/>
        </authorList>
    </citation>
    <scope>NUCLEOTIDE SEQUENCE [LARGE SCALE GENOMIC DNA]</scope>
    <source>
        <strain evidence="2 3">AF22-12AC</strain>
    </source>
</reference>
<proteinExistence type="predicted"/>
<evidence type="ECO:0000313" key="3">
    <source>
        <dbReference type="Proteomes" id="UP000266172"/>
    </source>
</evidence>
<dbReference type="InterPro" id="IPR029044">
    <property type="entry name" value="Nucleotide-diphossugar_trans"/>
</dbReference>
<organism evidence="2 3">
    <name type="scientific">Roseburia hominis</name>
    <dbReference type="NCBI Taxonomy" id="301301"/>
    <lineage>
        <taxon>Bacteria</taxon>
        <taxon>Bacillati</taxon>
        <taxon>Bacillota</taxon>
        <taxon>Clostridia</taxon>
        <taxon>Lachnospirales</taxon>
        <taxon>Lachnospiraceae</taxon>
        <taxon>Roseburia</taxon>
    </lineage>
</organism>
<dbReference type="Gene3D" id="3.40.50.150">
    <property type="entry name" value="Vaccinia Virus protein VP39"/>
    <property type="match status" value="1"/>
</dbReference>
<dbReference type="SUPFAM" id="SSF53335">
    <property type="entry name" value="S-adenosyl-L-methionine-dependent methyltransferases"/>
    <property type="match status" value="1"/>
</dbReference>
<accession>A0A395V619</accession>
<feature type="domain" description="Glycosyltransferase 2-like" evidence="1">
    <location>
        <begin position="123"/>
        <end position="217"/>
    </location>
</feature>
<gene>
    <name evidence="2" type="ORF">DWX93_09540</name>
</gene>
<dbReference type="Proteomes" id="UP000266172">
    <property type="component" value="Unassembled WGS sequence"/>
</dbReference>
<dbReference type="SUPFAM" id="SSF48452">
    <property type="entry name" value="TPR-like"/>
    <property type="match status" value="1"/>
</dbReference>
<protein>
    <submittedName>
        <fullName evidence="2">Glycosyltransferase</fullName>
    </submittedName>
</protein>
<dbReference type="GO" id="GO:0016757">
    <property type="term" value="F:glycosyltransferase activity"/>
    <property type="evidence" value="ECO:0007669"/>
    <property type="project" value="UniProtKB-KW"/>
</dbReference>
<dbReference type="InterPro" id="IPR001173">
    <property type="entry name" value="Glyco_trans_2-like"/>
</dbReference>
<keyword evidence="2" id="KW-0808">Transferase</keyword>
<evidence type="ECO:0000259" key="1">
    <source>
        <dbReference type="Pfam" id="PF00535"/>
    </source>
</evidence>
<dbReference type="EMBL" id="QRVL01000007">
    <property type="protein sequence ID" value="RGS40352.1"/>
    <property type="molecule type" value="Genomic_DNA"/>
</dbReference>
<dbReference type="RefSeq" id="WP_118097452.1">
    <property type="nucleotide sequence ID" value="NZ_QRVL01000007.1"/>
</dbReference>
<dbReference type="CDD" id="cd02440">
    <property type="entry name" value="AdoMet_MTases"/>
    <property type="match status" value="1"/>
</dbReference>
<dbReference type="CDD" id="cd04186">
    <property type="entry name" value="GT_2_like_c"/>
    <property type="match status" value="1"/>
</dbReference>
<sequence length="920" mass="106789">MGYAGLKQLIEQNAWREAGRELGQYMNGEWDDELAVLAATVFSALGDWEGAYTCIAQGLQYNYKNYELYLLLGNYYERKNCNQAWLCYENALYYCSDEDDRRIIQQHKERVQQDDRWCVHKVSIVILTYNLKDMNMQCIGSIRDTCDPSSYELVVVDNASTDGTLEWLQEQKDMTLVSNQENKGFPAGCNQGIKAAEPENDILLLNNDTIVLPNSIFWLRMGLYEEERIGATGSMSNSVINGQRIEAKFAGVEEYITYGTAMNIPMENALEKKTWLVGFAMLLKRKVLDEVGLLDERFSPGQNEDVDLCIRLNLAGWQMRLCHNSFIVHYGHGNGRNSDIWKQTFSVTSEKFREKWGFDMSYYTYSRKELIAMISEPKESRIRVLEVGCGCGATLAHIAYEWPDAKVSGIEIQDDIAKIGANYLDIRQGNIETMQIPYEKDTFDYIILADVLEHLHDPERILQKLLPYLKADGSILCSVPNILNRHVISDLLRGKLEYQDAGILDRTHLRFFTMDSIVRVFERCGMEVTQMMATYDTEELDAEAEELMNALYQIPHIADRQLFQVYQYVFRAKRGGGGGMKKVSVIVPCHNAAKWLPQCFLSLVQQSIGIDGLELIFVDDASDDAGETWALLEEFERAYPESIMIIHLEENLRQGGARNVALGYATGEYLAFVDADDFVEKDFLENVYRRAVENEADIVQFDYVYYTERLGKVASGRTTADESIQIQTKEERKRFLISEKITYGCWNKLYRRSLVERAGVRYAEHVIYEEPLFVYPLLFYGNRFEIMAEAFYCYRQNEVGTMRRDMRQMTTLQMHADVQLAVWHFMKQTPFFWEYYEEIKLYFLHTYFYETLLFAVQRGFEVPYSMYETLRDTVKAEVADYRESPYAAMIPRQMELYRVENEAENRESIQKRVKAFISKM</sequence>
<dbReference type="Pfam" id="PF13489">
    <property type="entry name" value="Methyltransf_23"/>
    <property type="match status" value="1"/>
</dbReference>
<dbReference type="InterPro" id="IPR029063">
    <property type="entry name" value="SAM-dependent_MTases_sf"/>
</dbReference>
<dbReference type="PANTHER" id="PTHR43179:SF7">
    <property type="entry name" value="RHAMNOSYLTRANSFERASE WBBL"/>
    <property type="match status" value="1"/>
</dbReference>
<dbReference type="InterPro" id="IPR011990">
    <property type="entry name" value="TPR-like_helical_dom_sf"/>
</dbReference>
<dbReference type="Pfam" id="PF00535">
    <property type="entry name" value="Glycos_transf_2"/>
    <property type="match status" value="2"/>
</dbReference>
<name>A0A395V619_9FIRM</name>
<feature type="domain" description="Glycosyltransferase 2-like" evidence="1">
    <location>
        <begin position="584"/>
        <end position="757"/>
    </location>
</feature>
<dbReference type="CDD" id="cd00761">
    <property type="entry name" value="Glyco_tranf_GTA_type"/>
    <property type="match status" value="1"/>
</dbReference>
<dbReference type="PANTHER" id="PTHR43179">
    <property type="entry name" value="RHAMNOSYLTRANSFERASE WBBL"/>
    <property type="match status" value="1"/>
</dbReference>
<comment type="caution">
    <text evidence="2">The sequence shown here is derived from an EMBL/GenBank/DDBJ whole genome shotgun (WGS) entry which is preliminary data.</text>
</comment>
<dbReference type="AlphaFoldDB" id="A0A395V619"/>
<dbReference type="Gene3D" id="3.90.550.10">
    <property type="entry name" value="Spore Coat Polysaccharide Biosynthesis Protein SpsA, Chain A"/>
    <property type="match status" value="2"/>
</dbReference>
<dbReference type="SUPFAM" id="SSF53448">
    <property type="entry name" value="Nucleotide-diphospho-sugar transferases"/>
    <property type="match status" value="2"/>
</dbReference>